<evidence type="ECO:0000256" key="2">
    <source>
        <dbReference type="ARBA" id="ARBA00004141"/>
    </source>
</evidence>
<comment type="subcellular location">
    <subcellularLocation>
        <location evidence="2">Membrane</location>
        <topology evidence="2">Multi-pass membrane protein</topology>
    </subcellularLocation>
</comment>
<feature type="transmembrane region" description="Helical" evidence="11">
    <location>
        <begin position="468"/>
        <end position="490"/>
    </location>
</feature>
<feature type="transmembrane region" description="Helical" evidence="11">
    <location>
        <begin position="319"/>
        <end position="340"/>
    </location>
</feature>
<keyword evidence="4 13" id="KW-0645">Protease</keyword>
<comment type="similarity">
    <text evidence="3">Belongs to the peptidase M50B family.</text>
</comment>
<accession>A0A6J4VRL8</accession>
<feature type="compositionally biased region" description="Low complexity" evidence="10">
    <location>
        <begin position="108"/>
        <end position="119"/>
    </location>
</feature>
<feature type="transmembrane region" description="Helical" evidence="11">
    <location>
        <begin position="352"/>
        <end position="371"/>
    </location>
</feature>
<comment type="cofactor">
    <cofactor evidence="1">
        <name>Zn(2+)</name>
        <dbReference type="ChEBI" id="CHEBI:29105"/>
    </cofactor>
</comment>
<feature type="transmembrane region" description="Helical" evidence="11">
    <location>
        <begin position="255"/>
        <end position="276"/>
    </location>
</feature>
<evidence type="ECO:0000256" key="3">
    <source>
        <dbReference type="ARBA" id="ARBA00007931"/>
    </source>
</evidence>
<dbReference type="EMBL" id="CADCWO010000200">
    <property type="protein sequence ID" value="CAA9586056.1"/>
    <property type="molecule type" value="Genomic_DNA"/>
</dbReference>
<keyword evidence="8 11" id="KW-1133">Transmembrane helix</keyword>
<evidence type="ECO:0000256" key="10">
    <source>
        <dbReference type="SAM" id="MobiDB-lite"/>
    </source>
</evidence>
<dbReference type="PANTHER" id="PTHR31412">
    <property type="entry name" value="ZINC METALLOPROTEASE EGY1"/>
    <property type="match status" value="1"/>
</dbReference>
<evidence type="ECO:0000256" key="11">
    <source>
        <dbReference type="SAM" id="Phobius"/>
    </source>
</evidence>
<sequence length="497" mass="53422">MDIITALLVSTAVGVLAWGFYRARLLGRLGILAWLQSVVLFAPWLLTFSLVAAGITINAVSTLFLLLISIVIYVILGNRLRIAASQEAALSQPSKAMDEPAYQDDTESASSEPSGEEPAQLTQKAQLLSMPEADLKLIRGVFGFDTFFVTETIPYQEGAIFKGNLRGEPEAVYAQLSHSLQAQLAEQYRLFLVEDQDGKPVVIVLPSRNDPQQTTLTQKVSAGLFLLLTLFTSLEASALLQHFDVLEAPSRWLEALPISVGLLSTLAIHELGHWLLARRHQVRLSPPFLIPAWQIGSFGAITQFKSLLPNRKVLFDVALAGPAAGGILSLGLLLIGLLLSQPNSLFQIPTPFFQGSILVGTLARVVLGSALQQPLVSVHPLVVVGWLGLVITALNLMPAGRLDGGRIMQAIYGRKVAGRATAATLILLAIASLANPLALYWAVVILFLQREPERPSLNELSEPDDARAALGLLALFLMVATLLPLTPAIAGRLGIGG</sequence>
<keyword evidence="9 11" id="KW-0472">Membrane</keyword>
<dbReference type="InterPro" id="IPR008915">
    <property type="entry name" value="Peptidase_M50"/>
</dbReference>
<evidence type="ECO:0000256" key="8">
    <source>
        <dbReference type="ARBA" id="ARBA00022989"/>
    </source>
</evidence>
<feature type="region of interest" description="Disordered" evidence="10">
    <location>
        <begin position="94"/>
        <end position="120"/>
    </location>
</feature>
<evidence type="ECO:0000259" key="12">
    <source>
        <dbReference type="Pfam" id="PF02163"/>
    </source>
</evidence>
<evidence type="ECO:0000313" key="13">
    <source>
        <dbReference type="EMBL" id="CAA9586056.1"/>
    </source>
</evidence>
<reference evidence="13" key="1">
    <citation type="submission" date="2020-02" db="EMBL/GenBank/DDBJ databases">
        <authorList>
            <person name="Meier V. D."/>
        </authorList>
    </citation>
    <scope>NUCLEOTIDE SEQUENCE</scope>
    <source>
        <strain evidence="13">AVDCRST_MAG81</strain>
    </source>
</reference>
<dbReference type="GO" id="GO:0008237">
    <property type="term" value="F:metallopeptidase activity"/>
    <property type="evidence" value="ECO:0007669"/>
    <property type="project" value="UniProtKB-KW"/>
</dbReference>
<dbReference type="GO" id="GO:0006508">
    <property type="term" value="P:proteolysis"/>
    <property type="evidence" value="ECO:0007669"/>
    <property type="project" value="UniProtKB-KW"/>
</dbReference>
<evidence type="ECO:0000256" key="7">
    <source>
        <dbReference type="ARBA" id="ARBA00022946"/>
    </source>
</evidence>
<evidence type="ECO:0000256" key="4">
    <source>
        <dbReference type="ARBA" id="ARBA00022670"/>
    </source>
</evidence>
<keyword evidence="6" id="KW-0378">Hydrolase</keyword>
<gene>
    <name evidence="13" type="ORF">AVDCRST_MAG81-3810</name>
</gene>
<dbReference type="InterPro" id="IPR044838">
    <property type="entry name" value="EGY1-like"/>
</dbReference>
<feature type="transmembrane region" description="Helical" evidence="11">
    <location>
        <begin position="222"/>
        <end position="243"/>
    </location>
</feature>
<keyword evidence="5 11" id="KW-0812">Transmembrane</keyword>
<proteinExistence type="inferred from homology"/>
<feature type="transmembrane region" description="Helical" evidence="11">
    <location>
        <begin position="420"/>
        <end position="448"/>
    </location>
</feature>
<dbReference type="AlphaFoldDB" id="A0A6J4VRL8"/>
<evidence type="ECO:0000256" key="5">
    <source>
        <dbReference type="ARBA" id="ARBA00022692"/>
    </source>
</evidence>
<evidence type="ECO:0000256" key="1">
    <source>
        <dbReference type="ARBA" id="ARBA00001947"/>
    </source>
</evidence>
<keyword evidence="7" id="KW-0809">Transit peptide</keyword>
<dbReference type="GO" id="GO:0016020">
    <property type="term" value="C:membrane"/>
    <property type="evidence" value="ECO:0007669"/>
    <property type="project" value="UniProtKB-SubCell"/>
</dbReference>
<protein>
    <submittedName>
        <fullName evidence="13">Zinc metalloprotease</fullName>
    </submittedName>
</protein>
<dbReference type="CDD" id="cd06160">
    <property type="entry name" value="S2P-M50_like_2"/>
    <property type="match status" value="1"/>
</dbReference>
<dbReference type="Pfam" id="PF02163">
    <property type="entry name" value="Peptidase_M50"/>
    <property type="match status" value="1"/>
</dbReference>
<feature type="transmembrane region" description="Helical" evidence="11">
    <location>
        <begin position="29"/>
        <end position="46"/>
    </location>
</feature>
<name>A0A6J4VRL8_9CYAN</name>
<feature type="domain" description="Peptidase M50" evidence="12">
    <location>
        <begin position="259"/>
        <end position="420"/>
    </location>
</feature>
<feature type="transmembrane region" description="Helical" evidence="11">
    <location>
        <begin position="377"/>
        <end position="399"/>
    </location>
</feature>
<feature type="transmembrane region" description="Helical" evidence="11">
    <location>
        <begin position="288"/>
        <end position="307"/>
    </location>
</feature>
<feature type="transmembrane region" description="Helical" evidence="11">
    <location>
        <begin position="6"/>
        <end position="22"/>
    </location>
</feature>
<evidence type="ECO:0000256" key="9">
    <source>
        <dbReference type="ARBA" id="ARBA00023136"/>
    </source>
</evidence>
<dbReference type="PANTHER" id="PTHR31412:SF0">
    <property type="entry name" value="ZINC METALLOPROTEASE EGY1, CHLOROPLASTIC-RELATED"/>
    <property type="match status" value="1"/>
</dbReference>
<feature type="transmembrane region" description="Helical" evidence="11">
    <location>
        <begin position="52"/>
        <end position="76"/>
    </location>
</feature>
<evidence type="ECO:0000256" key="6">
    <source>
        <dbReference type="ARBA" id="ARBA00022801"/>
    </source>
</evidence>
<keyword evidence="13" id="KW-0482">Metalloprotease</keyword>
<organism evidence="13">
    <name type="scientific">uncultured Synechococcales cyanobacterium</name>
    <dbReference type="NCBI Taxonomy" id="1936017"/>
    <lineage>
        <taxon>Bacteria</taxon>
        <taxon>Bacillati</taxon>
        <taxon>Cyanobacteriota</taxon>
        <taxon>Cyanophyceae</taxon>
        <taxon>Synechococcales</taxon>
        <taxon>environmental samples</taxon>
    </lineage>
</organism>